<feature type="compositionally biased region" description="Polar residues" evidence="2">
    <location>
        <begin position="109"/>
        <end position="118"/>
    </location>
</feature>
<dbReference type="STRING" id="1448320.A0A319CZU1"/>
<feature type="compositionally biased region" description="Basic and acidic residues" evidence="2">
    <location>
        <begin position="139"/>
        <end position="148"/>
    </location>
</feature>
<dbReference type="EMBL" id="KZ825978">
    <property type="protein sequence ID" value="PYH90564.1"/>
    <property type="molecule type" value="Genomic_DNA"/>
</dbReference>
<dbReference type="PANTHER" id="PTHR21483">
    <property type="entry name" value="RNA POLYMERASE II-ASSOCIATED PROTEIN 1"/>
    <property type="match status" value="1"/>
</dbReference>
<dbReference type="InterPro" id="IPR013929">
    <property type="entry name" value="RPAP1_C"/>
</dbReference>
<feature type="region of interest" description="Disordered" evidence="2">
    <location>
        <begin position="139"/>
        <end position="259"/>
    </location>
</feature>
<dbReference type="Pfam" id="PF08621">
    <property type="entry name" value="RPAP1_N"/>
    <property type="match status" value="1"/>
</dbReference>
<evidence type="ECO:0000256" key="2">
    <source>
        <dbReference type="SAM" id="MobiDB-lite"/>
    </source>
</evidence>
<gene>
    <name evidence="5" type="ORF">BO71DRAFT_402094</name>
</gene>
<comment type="similarity">
    <text evidence="1">Belongs to the RPAP1 family.</text>
</comment>
<feature type="region of interest" description="Disordered" evidence="2">
    <location>
        <begin position="1"/>
        <end position="118"/>
    </location>
</feature>
<organism evidence="5 6">
    <name type="scientific">Aspergillus ellipticus CBS 707.79</name>
    <dbReference type="NCBI Taxonomy" id="1448320"/>
    <lineage>
        <taxon>Eukaryota</taxon>
        <taxon>Fungi</taxon>
        <taxon>Dikarya</taxon>
        <taxon>Ascomycota</taxon>
        <taxon>Pezizomycotina</taxon>
        <taxon>Eurotiomycetes</taxon>
        <taxon>Eurotiomycetidae</taxon>
        <taxon>Eurotiales</taxon>
        <taxon>Aspergillaceae</taxon>
        <taxon>Aspergillus</taxon>
        <taxon>Aspergillus subgen. Circumdati</taxon>
    </lineage>
</organism>
<dbReference type="Proteomes" id="UP000247810">
    <property type="component" value="Unassembled WGS sequence"/>
</dbReference>
<feature type="region of interest" description="Disordered" evidence="2">
    <location>
        <begin position="277"/>
        <end position="300"/>
    </location>
</feature>
<feature type="compositionally biased region" description="Low complexity" evidence="2">
    <location>
        <begin position="83"/>
        <end position="98"/>
    </location>
</feature>
<feature type="domain" description="RPAP1 C-terminal" evidence="3">
    <location>
        <begin position="309"/>
        <end position="376"/>
    </location>
</feature>
<feature type="compositionally biased region" description="Low complexity" evidence="2">
    <location>
        <begin position="158"/>
        <end position="169"/>
    </location>
</feature>
<sequence length="481" mass="51180">MAFRGERFVLDLGSDDEAPPTDSNDGPQDPSSFSIPGLIGEIRERSPAAPAPPAPKPTTTGFPAHRRRNKPSAFKQRRAPEDPTSAAAAASSATAPGPTDEKSAIAEQNARQLASMSDVQIRRERQELMESLDPSLLERFLRRARIDDPPPSTPPSAPKSAPSSTQPPAAVFPVKEEKEEEKKNEEREKEKEATPAPTSVTQPSPPTQRSLDDLAPTKPPDELHPAAAELPPSDSVHFPAPPAQTSPMPNLDPSSPSFLSDLQAHYFPNISHDPAALSWLQPPSADPEDPDSTSAYHPTSSAEAVLPSNLRFSLLGTVLSPATSLSLPTSLGLHHHGKDPHAAGYTIPELAILSQSTFPAQRCIAWQVIGRILFRLGKGQFGERGSPLVEGLWSVVEHEGVVGGMLAEADNAKGGSRRGDKGPSTGDKKAEGQEESAGSTTSTGRRQHASATAWAVEGVWLWQSGGGGDRGVLKENTIRSQ</sequence>
<evidence type="ECO:0000259" key="4">
    <source>
        <dbReference type="Pfam" id="PF08621"/>
    </source>
</evidence>
<feature type="compositionally biased region" description="Basic and acidic residues" evidence="2">
    <location>
        <begin position="417"/>
        <end position="432"/>
    </location>
</feature>
<feature type="compositionally biased region" description="Basic and acidic residues" evidence="2">
    <location>
        <begin position="174"/>
        <end position="193"/>
    </location>
</feature>
<feature type="region of interest" description="Disordered" evidence="2">
    <location>
        <begin position="407"/>
        <end position="450"/>
    </location>
</feature>
<reference evidence="5 6" key="1">
    <citation type="submission" date="2018-02" db="EMBL/GenBank/DDBJ databases">
        <title>The genomes of Aspergillus section Nigri reveals drivers in fungal speciation.</title>
        <authorList>
            <consortium name="DOE Joint Genome Institute"/>
            <person name="Vesth T.C."/>
            <person name="Nybo J."/>
            <person name="Theobald S."/>
            <person name="Brandl J."/>
            <person name="Frisvad J.C."/>
            <person name="Nielsen K.F."/>
            <person name="Lyhne E.K."/>
            <person name="Kogle M.E."/>
            <person name="Kuo A."/>
            <person name="Riley R."/>
            <person name="Clum A."/>
            <person name="Nolan M."/>
            <person name="Lipzen A."/>
            <person name="Salamov A."/>
            <person name="Henrissat B."/>
            <person name="Wiebenga A."/>
            <person name="De vries R.P."/>
            <person name="Grigoriev I.V."/>
            <person name="Mortensen U.H."/>
            <person name="Andersen M.R."/>
            <person name="Baker S.E."/>
        </authorList>
    </citation>
    <scope>NUCLEOTIDE SEQUENCE [LARGE SCALE GENOMIC DNA]</scope>
    <source>
        <strain evidence="5 6">CBS 707.79</strain>
    </source>
</reference>
<feature type="domain" description="RPAP1 N-terminal" evidence="4">
    <location>
        <begin position="104"/>
        <end position="147"/>
    </location>
</feature>
<feature type="compositionally biased region" description="Polar residues" evidence="2">
    <location>
        <begin position="21"/>
        <end position="34"/>
    </location>
</feature>
<evidence type="ECO:0000313" key="5">
    <source>
        <dbReference type="EMBL" id="PYH90564.1"/>
    </source>
</evidence>
<keyword evidence="6" id="KW-1185">Reference proteome</keyword>
<dbReference type="OrthoDB" id="348201at2759"/>
<dbReference type="InterPro" id="IPR039913">
    <property type="entry name" value="RPAP1/Rba50"/>
</dbReference>
<evidence type="ECO:0000313" key="6">
    <source>
        <dbReference type="Proteomes" id="UP000247810"/>
    </source>
</evidence>
<dbReference type="GO" id="GO:0006366">
    <property type="term" value="P:transcription by RNA polymerase II"/>
    <property type="evidence" value="ECO:0007669"/>
    <property type="project" value="InterPro"/>
</dbReference>
<proteinExistence type="inferred from homology"/>
<protein>
    <recommendedName>
        <fullName evidence="7">Transcription factor Rba50</fullName>
    </recommendedName>
</protein>
<name>A0A319CZU1_9EURO</name>
<dbReference type="Pfam" id="PF08620">
    <property type="entry name" value="RPAP1_C"/>
    <property type="match status" value="1"/>
</dbReference>
<dbReference type="AlphaFoldDB" id="A0A319CZU1"/>
<evidence type="ECO:0000259" key="3">
    <source>
        <dbReference type="Pfam" id="PF08620"/>
    </source>
</evidence>
<dbReference type="VEuPathDB" id="FungiDB:BO71DRAFT_402094"/>
<evidence type="ECO:0000256" key="1">
    <source>
        <dbReference type="ARBA" id="ARBA00009953"/>
    </source>
</evidence>
<dbReference type="PANTHER" id="PTHR21483:SF18">
    <property type="entry name" value="RNA POLYMERASE II-ASSOCIATED PROTEIN 1"/>
    <property type="match status" value="1"/>
</dbReference>
<accession>A0A319CZU1</accession>
<evidence type="ECO:0008006" key="7">
    <source>
        <dbReference type="Google" id="ProtNLM"/>
    </source>
</evidence>
<dbReference type="InterPro" id="IPR013930">
    <property type="entry name" value="RPAP1_N"/>
</dbReference>